<dbReference type="EMBL" id="JBHTIW010000034">
    <property type="protein sequence ID" value="MFD0923430.1"/>
    <property type="molecule type" value="Genomic_DNA"/>
</dbReference>
<gene>
    <name evidence="8" type="ORF">ACFQ16_27110</name>
</gene>
<comment type="similarity">
    <text evidence="1">Belongs to the thioredoxin family. DsbA subfamily.</text>
</comment>
<evidence type="ECO:0000313" key="9">
    <source>
        <dbReference type="Proteomes" id="UP001597018"/>
    </source>
</evidence>
<dbReference type="PANTHER" id="PTHR13887">
    <property type="entry name" value="GLUTATHIONE S-TRANSFERASE KAPPA"/>
    <property type="match status" value="1"/>
</dbReference>
<dbReference type="PANTHER" id="PTHR13887:SF14">
    <property type="entry name" value="DISULFIDE BOND FORMATION PROTEIN D"/>
    <property type="match status" value="1"/>
</dbReference>
<dbReference type="SUPFAM" id="SSF52833">
    <property type="entry name" value="Thioredoxin-like"/>
    <property type="match status" value="1"/>
</dbReference>
<organism evidence="8 9">
    <name type="scientific">Saccharopolyspora rosea</name>
    <dbReference type="NCBI Taxonomy" id="524884"/>
    <lineage>
        <taxon>Bacteria</taxon>
        <taxon>Bacillati</taxon>
        <taxon>Actinomycetota</taxon>
        <taxon>Actinomycetes</taxon>
        <taxon>Pseudonocardiales</taxon>
        <taxon>Pseudonocardiaceae</taxon>
        <taxon>Saccharopolyspora</taxon>
    </lineage>
</organism>
<reference evidence="9" key="1">
    <citation type="journal article" date="2019" name="Int. J. Syst. Evol. Microbiol.">
        <title>The Global Catalogue of Microorganisms (GCM) 10K type strain sequencing project: providing services to taxonomists for standard genome sequencing and annotation.</title>
        <authorList>
            <consortium name="The Broad Institute Genomics Platform"/>
            <consortium name="The Broad Institute Genome Sequencing Center for Infectious Disease"/>
            <person name="Wu L."/>
            <person name="Ma J."/>
        </authorList>
    </citation>
    <scope>NUCLEOTIDE SEQUENCE [LARGE SCALE GENOMIC DNA]</scope>
    <source>
        <strain evidence="9">CCUG 56401</strain>
    </source>
</reference>
<dbReference type="Gene3D" id="3.40.30.10">
    <property type="entry name" value="Glutaredoxin"/>
    <property type="match status" value="1"/>
</dbReference>
<protein>
    <submittedName>
        <fullName evidence="8">DsbA family protein</fullName>
    </submittedName>
</protein>
<keyword evidence="5" id="KW-0676">Redox-active center</keyword>
<feature type="transmembrane region" description="Helical" evidence="6">
    <location>
        <begin position="14"/>
        <end position="38"/>
    </location>
</feature>
<dbReference type="RefSeq" id="WP_345600682.1">
    <property type="nucleotide sequence ID" value="NZ_BAABLT010000013.1"/>
</dbReference>
<dbReference type="InterPro" id="IPR036249">
    <property type="entry name" value="Thioredoxin-like_sf"/>
</dbReference>
<evidence type="ECO:0000259" key="7">
    <source>
        <dbReference type="PROSITE" id="PS51352"/>
    </source>
</evidence>
<dbReference type="Proteomes" id="UP001597018">
    <property type="component" value="Unassembled WGS sequence"/>
</dbReference>
<feature type="domain" description="Thioredoxin" evidence="7">
    <location>
        <begin position="50"/>
        <end position="207"/>
    </location>
</feature>
<comment type="caution">
    <text evidence="8">The sequence shown here is derived from an EMBL/GenBank/DDBJ whole genome shotgun (WGS) entry which is preliminary data.</text>
</comment>
<keyword evidence="3" id="KW-0560">Oxidoreductase</keyword>
<dbReference type="InterPro" id="IPR012336">
    <property type="entry name" value="Thioredoxin-like_fold"/>
</dbReference>
<keyword evidence="4" id="KW-1015">Disulfide bond</keyword>
<dbReference type="InterPro" id="IPR013766">
    <property type="entry name" value="Thioredoxin_domain"/>
</dbReference>
<keyword evidence="6" id="KW-1133">Transmembrane helix</keyword>
<evidence type="ECO:0000256" key="5">
    <source>
        <dbReference type="ARBA" id="ARBA00023284"/>
    </source>
</evidence>
<keyword evidence="6" id="KW-0472">Membrane</keyword>
<proteinExistence type="inferred from homology"/>
<dbReference type="Pfam" id="PF13462">
    <property type="entry name" value="Thioredoxin_4"/>
    <property type="match status" value="1"/>
</dbReference>
<keyword evidence="2" id="KW-0732">Signal</keyword>
<dbReference type="PROSITE" id="PS51352">
    <property type="entry name" value="THIOREDOXIN_2"/>
    <property type="match status" value="1"/>
</dbReference>
<evidence type="ECO:0000256" key="4">
    <source>
        <dbReference type="ARBA" id="ARBA00023157"/>
    </source>
</evidence>
<name>A0ABW3G1Q8_9PSEU</name>
<evidence type="ECO:0000256" key="1">
    <source>
        <dbReference type="ARBA" id="ARBA00005791"/>
    </source>
</evidence>
<evidence type="ECO:0000256" key="3">
    <source>
        <dbReference type="ARBA" id="ARBA00023002"/>
    </source>
</evidence>
<evidence type="ECO:0000313" key="8">
    <source>
        <dbReference type="EMBL" id="MFD0923430.1"/>
    </source>
</evidence>
<keyword evidence="6" id="KW-0812">Transmembrane</keyword>
<accession>A0ABW3G1Q8</accession>
<evidence type="ECO:0000256" key="6">
    <source>
        <dbReference type="SAM" id="Phobius"/>
    </source>
</evidence>
<sequence>MPKTNNPLTKKSGLSINVVLTVVVVVVAVVVIGGVLLFGRGGNGAPNQAPNPGQPVAAELLRKPDSNMLSQAPDGKVTVVEFLDYQCPACHQYYAALTKKVEQDYEGRINFVTRNFPIAKAHPLANQAAQAAEAAGMQGKYKEMYHALYDNWQSWAVAPSGDNVSDDQQRAAKLFDQYAQQIGLDLNKFHQDMNSPQVKARIDRDTADGTKAGVHATPTIFINGKQFETPQGVTYQQLSDMFHGEIDKALK</sequence>
<evidence type="ECO:0000256" key="2">
    <source>
        <dbReference type="ARBA" id="ARBA00022729"/>
    </source>
</evidence>
<keyword evidence="9" id="KW-1185">Reference proteome</keyword>